<dbReference type="SFLD" id="SFLDG01129">
    <property type="entry name" value="C1.5:_HAD__Beta-PGM__Phosphata"/>
    <property type="match status" value="1"/>
</dbReference>
<dbReference type="AlphaFoldDB" id="A0A1G6AMC7"/>
<dbReference type="Proteomes" id="UP000199228">
    <property type="component" value="Unassembled WGS sequence"/>
</dbReference>
<proteinExistence type="predicted"/>
<gene>
    <name evidence="1" type="ORF">SAMN02910417_00714</name>
</gene>
<dbReference type="InterPro" id="IPR036412">
    <property type="entry name" value="HAD-like_sf"/>
</dbReference>
<dbReference type="Gene3D" id="3.40.50.1000">
    <property type="entry name" value="HAD superfamily/HAD-like"/>
    <property type="match status" value="1"/>
</dbReference>
<dbReference type="PANTHER" id="PTHR18901">
    <property type="entry name" value="2-DEOXYGLUCOSE-6-PHOSPHATE PHOSPHATASE 2"/>
    <property type="match status" value="1"/>
</dbReference>
<dbReference type="PANTHER" id="PTHR18901:SF38">
    <property type="entry name" value="PSEUDOURIDINE-5'-PHOSPHATASE"/>
    <property type="match status" value="1"/>
</dbReference>
<dbReference type="EMBL" id="FMXR01000006">
    <property type="protein sequence ID" value="SDB09500.1"/>
    <property type="molecule type" value="Genomic_DNA"/>
</dbReference>
<dbReference type="NCBIfam" id="TIGR01509">
    <property type="entry name" value="HAD-SF-IA-v3"/>
    <property type="match status" value="1"/>
</dbReference>
<dbReference type="OrthoDB" id="9797743at2"/>
<dbReference type="InterPro" id="IPR006439">
    <property type="entry name" value="HAD-SF_hydro_IA"/>
</dbReference>
<dbReference type="SFLD" id="SFLDG01135">
    <property type="entry name" value="C1.5.6:_HAD__Beta-PGM__Phospha"/>
    <property type="match status" value="1"/>
</dbReference>
<dbReference type="PRINTS" id="PR00413">
    <property type="entry name" value="HADHALOGNASE"/>
</dbReference>
<dbReference type="FunFam" id="3.40.50.1000:FF:000162">
    <property type="entry name" value="HAD-like protein"/>
    <property type="match status" value="1"/>
</dbReference>
<protein>
    <submittedName>
        <fullName evidence="1">Haloacid dehalogenase superfamily, subfamily IA, variant 3 with third motif having DD or ED</fullName>
    </submittedName>
</protein>
<dbReference type="SFLD" id="SFLDS00003">
    <property type="entry name" value="Haloacid_Dehalogenase"/>
    <property type="match status" value="1"/>
</dbReference>
<dbReference type="InterPro" id="IPR023214">
    <property type="entry name" value="HAD_sf"/>
</dbReference>
<dbReference type="InterPro" id="IPR023198">
    <property type="entry name" value="PGP-like_dom2"/>
</dbReference>
<organism evidence="1 2">
    <name type="scientific">Eubacterium oxidoreducens</name>
    <dbReference type="NCBI Taxonomy" id="1732"/>
    <lineage>
        <taxon>Bacteria</taxon>
        <taxon>Bacillati</taxon>
        <taxon>Bacillota</taxon>
        <taxon>Clostridia</taxon>
        <taxon>Eubacteriales</taxon>
        <taxon>Eubacteriaceae</taxon>
        <taxon>Eubacterium</taxon>
    </lineage>
</organism>
<dbReference type="GO" id="GO:0016791">
    <property type="term" value="F:phosphatase activity"/>
    <property type="evidence" value="ECO:0007669"/>
    <property type="project" value="TreeGrafter"/>
</dbReference>
<dbReference type="STRING" id="1732.SAMN02910417_00714"/>
<accession>A0A1G6AMC7</accession>
<dbReference type="RefSeq" id="WP_090172282.1">
    <property type="nucleotide sequence ID" value="NZ_FMXR01000006.1"/>
</dbReference>
<dbReference type="Pfam" id="PF13419">
    <property type="entry name" value="HAD_2"/>
    <property type="match status" value="1"/>
</dbReference>
<evidence type="ECO:0000313" key="1">
    <source>
        <dbReference type="EMBL" id="SDB09500.1"/>
    </source>
</evidence>
<sequence>MWNDINAVLFDMDGTLVDSMWVWHQIDVEFLEQRNIPFPKELNKDIEGMSFVQTADYFIEKFHLPNTSEQLQRIWNDMARDHYINDVVFKEGAWDLLHELKAKNKKIAMGTSNSRELVNVVREKYDLDRFFDAYVTSDEIVNGKPAPDVYLRAAKEINVNIKNCLVFEDMTNGIIAGKSAGAKTCAINDSFSAPIWEEKKKKADYFIDSYYDLPEVF</sequence>
<dbReference type="InterPro" id="IPR041492">
    <property type="entry name" value="HAD_2"/>
</dbReference>
<name>A0A1G6AMC7_EUBOX</name>
<dbReference type="SUPFAM" id="SSF56784">
    <property type="entry name" value="HAD-like"/>
    <property type="match status" value="1"/>
</dbReference>
<reference evidence="1 2" key="1">
    <citation type="submission" date="2016-10" db="EMBL/GenBank/DDBJ databases">
        <authorList>
            <person name="de Groot N.N."/>
        </authorList>
    </citation>
    <scope>NUCLEOTIDE SEQUENCE [LARGE SCALE GENOMIC DNA]</scope>
    <source>
        <strain evidence="1 2">DSM 3217</strain>
    </source>
</reference>
<dbReference type="Gene3D" id="1.10.150.240">
    <property type="entry name" value="Putative phosphatase, domain 2"/>
    <property type="match status" value="1"/>
</dbReference>
<keyword evidence="2" id="KW-1185">Reference proteome</keyword>
<evidence type="ECO:0000313" key="2">
    <source>
        <dbReference type="Proteomes" id="UP000199228"/>
    </source>
</evidence>